<evidence type="ECO:0000259" key="8">
    <source>
        <dbReference type="Pfam" id="PF02602"/>
    </source>
</evidence>
<gene>
    <name evidence="9" type="ORF">CKAN_01290700</name>
</gene>
<evidence type="ECO:0000256" key="6">
    <source>
        <dbReference type="ARBA" id="ARBA00048617"/>
    </source>
</evidence>
<accession>A0A3S3MQ50</accession>
<dbReference type="Pfam" id="PF02602">
    <property type="entry name" value="HEM4"/>
    <property type="match status" value="1"/>
</dbReference>
<dbReference type="PANTHER" id="PTHR38042:SF1">
    <property type="entry name" value="UROPORPHYRINOGEN-III SYNTHASE, CHLOROPLASTIC"/>
    <property type="match status" value="1"/>
</dbReference>
<keyword evidence="10" id="KW-1185">Reference proteome</keyword>
<dbReference type="EMBL" id="QPKB01000005">
    <property type="protein sequence ID" value="RWR84119.1"/>
    <property type="molecule type" value="Genomic_DNA"/>
</dbReference>
<evidence type="ECO:0000256" key="1">
    <source>
        <dbReference type="ARBA" id="ARBA00004772"/>
    </source>
</evidence>
<evidence type="ECO:0000256" key="5">
    <source>
        <dbReference type="ARBA" id="ARBA00023244"/>
    </source>
</evidence>
<evidence type="ECO:0000256" key="4">
    <source>
        <dbReference type="ARBA" id="ARBA00023239"/>
    </source>
</evidence>
<reference evidence="9 10" key="1">
    <citation type="journal article" date="2019" name="Nat. Plants">
        <title>Stout camphor tree genome fills gaps in understanding of flowering plant genome evolution.</title>
        <authorList>
            <person name="Chaw S.M."/>
            <person name="Liu Y.C."/>
            <person name="Wu Y.W."/>
            <person name="Wang H.Y."/>
            <person name="Lin C.I."/>
            <person name="Wu C.S."/>
            <person name="Ke H.M."/>
            <person name="Chang L.Y."/>
            <person name="Hsu C.Y."/>
            <person name="Yang H.T."/>
            <person name="Sudianto E."/>
            <person name="Hsu M.H."/>
            <person name="Wu K.P."/>
            <person name="Wang L.N."/>
            <person name="Leebens-Mack J.H."/>
            <person name="Tsai I.J."/>
        </authorList>
    </citation>
    <scope>NUCLEOTIDE SEQUENCE [LARGE SCALE GENOMIC DNA]</scope>
    <source>
        <strain evidence="10">cv. Chaw 1501</strain>
        <tissue evidence="9">Young leaves</tissue>
    </source>
</reference>
<dbReference type="SUPFAM" id="SSF69618">
    <property type="entry name" value="HemD-like"/>
    <property type="match status" value="1"/>
</dbReference>
<dbReference type="AlphaFoldDB" id="A0A3S3MQ50"/>
<dbReference type="InterPro" id="IPR003754">
    <property type="entry name" value="4pyrrol_synth_uPrphyn_synth"/>
</dbReference>
<dbReference type="GO" id="GO:0004852">
    <property type="term" value="F:uroporphyrinogen-III synthase activity"/>
    <property type="evidence" value="ECO:0007669"/>
    <property type="project" value="UniProtKB-UniRule"/>
</dbReference>
<dbReference type="Proteomes" id="UP000283530">
    <property type="component" value="Unassembled WGS sequence"/>
</dbReference>
<protein>
    <recommendedName>
        <fullName evidence="3 7">Uroporphyrinogen-III synthase</fullName>
        <ecNumber evidence="3 7">4.2.1.75</ecNumber>
    </recommendedName>
</protein>
<dbReference type="UniPathway" id="UPA00251">
    <property type="reaction ID" value="UER00320"/>
</dbReference>
<name>A0A3S3MQ50_9MAGN</name>
<keyword evidence="5 7" id="KW-0627">Porphyrin biosynthesis</keyword>
<comment type="catalytic activity">
    <reaction evidence="6 7">
        <text>hydroxymethylbilane = uroporphyrinogen III + H2O</text>
        <dbReference type="Rhea" id="RHEA:18965"/>
        <dbReference type="ChEBI" id="CHEBI:15377"/>
        <dbReference type="ChEBI" id="CHEBI:57308"/>
        <dbReference type="ChEBI" id="CHEBI:57845"/>
        <dbReference type="EC" id="4.2.1.75"/>
    </reaction>
</comment>
<comment type="caution">
    <text evidence="9">The sequence shown here is derived from an EMBL/GenBank/DDBJ whole genome shotgun (WGS) entry which is preliminary data.</text>
</comment>
<feature type="domain" description="Tetrapyrrole biosynthesis uroporphyrinogen III synthase" evidence="8">
    <location>
        <begin position="70"/>
        <end position="116"/>
    </location>
</feature>
<dbReference type="STRING" id="337451.A0A3S3MQ50"/>
<comment type="function">
    <text evidence="7">Catalyzes cyclization of the linear tetrapyrrole, hydroxymethylbilane, to the macrocyclic uroporphyrinogen III.</text>
</comment>
<evidence type="ECO:0000256" key="7">
    <source>
        <dbReference type="RuleBase" id="RU366031"/>
    </source>
</evidence>
<comment type="similarity">
    <text evidence="2 7">Belongs to the uroporphyrinogen-III synthase family.</text>
</comment>
<organism evidence="9 10">
    <name type="scientific">Cinnamomum micranthum f. kanehirae</name>
    <dbReference type="NCBI Taxonomy" id="337451"/>
    <lineage>
        <taxon>Eukaryota</taxon>
        <taxon>Viridiplantae</taxon>
        <taxon>Streptophyta</taxon>
        <taxon>Embryophyta</taxon>
        <taxon>Tracheophyta</taxon>
        <taxon>Spermatophyta</taxon>
        <taxon>Magnoliopsida</taxon>
        <taxon>Magnoliidae</taxon>
        <taxon>Laurales</taxon>
        <taxon>Lauraceae</taxon>
        <taxon>Cinnamomum</taxon>
    </lineage>
</organism>
<dbReference type="PANTHER" id="PTHR38042">
    <property type="entry name" value="UROPORPHYRINOGEN-III SYNTHASE, CHLOROPLASTIC"/>
    <property type="match status" value="1"/>
</dbReference>
<dbReference type="OrthoDB" id="443551at2759"/>
<dbReference type="InterPro" id="IPR039793">
    <property type="entry name" value="UROS/Hem4"/>
</dbReference>
<sequence>MAPFSFLSSSSLSLSQRFLTPSCKLQSSSSSSLPSLSSSLDGMARTRPSSLPCSVLIDFLFIFSFVLLLQDTAFDWIVITSPEAASIFLDAWKAAGTPNVRIGVVGAGTERIFEEVKRLRGGSPKVAFLPSKDWAFSFYYHRGNDILFSYFPAVGKVLASELPKYQNKICTVLYPASAKAGNEIGMFIASVLRYFVAGEEVLSGRGFVVTRLNTYSTVPVRDVNLTVLTQALSAPVIAVASPSAVR</sequence>
<dbReference type="GO" id="GO:0006780">
    <property type="term" value="P:uroporphyrinogen III biosynthetic process"/>
    <property type="evidence" value="ECO:0007669"/>
    <property type="project" value="UniProtKB-UniRule"/>
</dbReference>
<evidence type="ECO:0000256" key="2">
    <source>
        <dbReference type="ARBA" id="ARBA00008133"/>
    </source>
</evidence>
<evidence type="ECO:0000313" key="10">
    <source>
        <dbReference type="Proteomes" id="UP000283530"/>
    </source>
</evidence>
<keyword evidence="4 7" id="KW-0456">Lyase</keyword>
<evidence type="ECO:0000313" key="9">
    <source>
        <dbReference type="EMBL" id="RWR84119.1"/>
    </source>
</evidence>
<dbReference type="GO" id="GO:0009507">
    <property type="term" value="C:chloroplast"/>
    <property type="evidence" value="ECO:0007669"/>
    <property type="project" value="TreeGrafter"/>
</dbReference>
<evidence type="ECO:0000256" key="3">
    <source>
        <dbReference type="ARBA" id="ARBA00013109"/>
    </source>
</evidence>
<dbReference type="InterPro" id="IPR036108">
    <property type="entry name" value="4pyrrol_syn_uPrphyn_synt_sf"/>
</dbReference>
<proteinExistence type="inferred from homology"/>
<dbReference type="GO" id="GO:0006782">
    <property type="term" value="P:protoporphyrinogen IX biosynthetic process"/>
    <property type="evidence" value="ECO:0007669"/>
    <property type="project" value="UniProtKB-UniRule"/>
</dbReference>
<comment type="pathway">
    <text evidence="1 7">Porphyrin-containing compound metabolism; protoporphyrin-IX biosynthesis; coproporphyrinogen-III from 5-aminolevulinate: step 3/4.</text>
</comment>
<dbReference type="Gene3D" id="3.40.50.10090">
    <property type="match status" value="1"/>
</dbReference>
<dbReference type="EC" id="4.2.1.75" evidence="3 7"/>